<comment type="caution">
    <text evidence="1">The sequence shown here is derived from an EMBL/GenBank/DDBJ whole genome shotgun (WGS) entry which is preliminary data.</text>
</comment>
<dbReference type="AlphaFoldDB" id="A0A4Q0YRN1"/>
<protein>
    <submittedName>
        <fullName evidence="1">Uncharacterized protein</fullName>
    </submittedName>
</protein>
<proteinExistence type="predicted"/>
<organism evidence="1 2">
    <name type="scientific">Veronia nyctiphanis</name>
    <dbReference type="NCBI Taxonomy" id="1278244"/>
    <lineage>
        <taxon>Bacteria</taxon>
        <taxon>Pseudomonadati</taxon>
        <taxon>Pseudomonadota</taxon>
        <taxon>Gammaproteobacteria</taxon>
        <taxon>Vibrionales</taxon>
        <taxon>Vibrionaceae</taxon>
        <taxon>Veronia</taxon>
    </lineage>
</organism>
<accession>A0A4Q0YRN1</accession>
<gene>
    <name evidence="1" type="ORF">CS022_07600</name>
</gene>
<dbReference type="RefSeq" id="WP_129121772.1">
    <property type="nucleotide sequence ID" value="NZ_PEIB01000006.1"/>
</dbReference>
<evidence type="ECO:0000313" key="2">
    <source>
        <dbReference type="Proteomes" id="UP000290287"/>
    </source>
</evidence>
<name>A0A4Q0YRN1_9GAMM</name>
<dbReference type="Proteomes" id="UP000290287">
    <property type="component" value="Unassembled WGS sequence"/>
</dbReference>
<evidence type="ECO:0000313" key="1">
    <source>
        <dbReference type="EMBL" id="RXJ73840.1"/>
    </source>
</evidence>
<sequence length="131" mass="15219">MFLSSLSFRSLLLLRLALDKKEYACDIEQDIMDLYFFPERLVASYPDEWRAYIKRGLARLKIKEATVAAILSDVPNEPNEEQALLLSKIRNAKPRFDRLIIVVEEVQQAQDADNISALKTPLHRWLEWAIS</sequence>
<keyword evidence="2" id="KW-1185">Reference proteome</keyword>
<dbReference type="OrthoDB" id="6366706at2"/>
<dbReference type="EMBL" id="PEIB01000006">
    <property type="protein sequence ID" value="RXJ73840.1"/>
    <property type="molecule type" value="Genomic_DNA"/>
</dbReference>
<reference evidence="1 2" key="1">
    <citation type="submission" date="2017-10" db="EMBL/GenBank/DDBJ databases">
        <title>Nyctiphanis sp. nov., isolated from the stomach of the euphausiid Nyctiphanes simplex (Hansen, 1911) in the Gulf of California.</title>
        <authorList>
            <person name="Gomez-Gil B."/>
            <person name="Aguilar-Mendez M."/>
            <person name="Lopez-Cortes A."/>
            <person name="Gomez-Gutierrez J."/>
            <person name="Roque A."/>
            <person name="Lang E."/>
            <person name="Gonzalez-Castillo A."/>
        </authorList>
    </citation>
    <scope>NUCLEOTIDE SEQUENCE [LARGE SCALE GENOMIC DNA]</scope>
    <source>
        <strain evidence="1 2">CAIM 600</strain>
    </source>
</reference>